<comment type="function">
    <text evidence="6">Hydrolysis of 6-phosphogluconolactone to 6-phosphogluconate.</text>
</comment>
<evidence type="ECO:0000259" key="7">
    <source>
        <dbReference type="Pfam" id="PF01182"/>
    </source>
</evidence>
<comment type="pathway">
    <text evidence="2 6">Carbohydrate degradation; pentose phosphate pathway; D-ribulose 5-phosphate from D-glucose 6-phosphate (oxidative stage): step 2/3.</text>
</comment>
<feature type="domain" description="Glucosamine/galactosamine-6-phosphate isomerase" evidence="7">
    <location>
        <begin position="11"/>
        <end position="229"/>
    </location>
</feature>
<dbReference type="PANTHER" id="PTHR11054">
    <property type="entry name" value="6-PHOSPHOGLUCONOLACTONASE"/>
    <property type="match status" value="1"/>
</dbReference>
<organism evidence="8 9">
    <name type="scientific">Patella caerulea</name>
    <name type="common">Rayed Mediterranean limpet</name>
    <dbReference type="NCBI Taxonomy" id="87958"/>
    <lineage>
        <taxon>Eukaryota</taxon>
        <taxon>Metazoa</taxon>
        <taxon>Spiralia</taxon>
        <taxon>Lophotrochozoa</taxon>
        <taxon>Mollusca</taxon>
        <taxon>Gastropoda</taxon>
        <taxon>Patellogastropoda</taxon>
        <taxon>Patelloidea</taxon>
        <taxon>Patellidae</taxon>
        <taxon>Patella</taxon>
    </lineage>
</organism>
<evidence type="ECO:0000256" key="1">
    <source>
        <dbReference type="ARBA" id="ARBA00000832"/>
    </source>
</evidence>
<comment type="similarity">
    <text evidence="3 6">Belongs to the glucosamine/galactosamine-6-phosphate isomerase family. 6-phosphogluconolactonase subfamily.</text>
</comment>
<dbReference type="GO" id="GO:0005975">
    <property type="term" value="P:carbohydrate metabolic process"/>
    <property type="evidence" value="ECO:0007669"/>
    <property type="project" value="UniProtKB-UniRule"/>
</dbReference>
<comment type="caution">
    <text evidence="8">The sequence shown here is derived from an EMBL/GenBank/DDBJ whole genome shotgun (WGS) entry which is preliminary data.</text>
</comment>
<dbReference type="NCBIfam" id="TIGR01198">
    <property type="entry name" value="pgl"/>
    <property type="match status" value="1"/>
</dbReference>
<evidence type="ECO:0000256" key="3">
    <source>
        <dbReference type="ARBA" id="ARBA00010662"/>
    </source>
</evidence>
<dbReference type="InterPro" id="IPR039104">
    <property type="entry name" value="6PGL"/>
</dbReference>
<dbReference type="Proteomes" id="UP001347796">
    <property type="component" value="Unassembled WGS sequence"/>
</dbReference>
<keyword evidence="9" id="KW-1185">Reference proteome</keyword>
<dbReference type="EMBL" id="JAZGQO010000001">
    <property type="protein sequence ID" value="KAK6195865.1"/>
    <property type="molecule type" value="Genomic_DNA"/>
</dbReference>
<dbReference type="EC" id="3.1.1.31" evidence="4 6"/>
<protein>
    <recommendedName>
        <fullName evidence="4 6">6-phosphogluconolactonase</fullName>
        <shortName evidence="6">6PGL</shortName>
        <ecNumber evidence="4 6">3.1.1.31</ecNumber>
    </recommendedName>
</protein>
<evidence type="ECO:0000313" key="8">
    <source>
        <dbReference type="EMBL" id="KAK6195865.1"/>
    </source>
</evidence>
<comment type="catalytic activity">
    <reaction evidence="1 6">
        <text>6-phospho-D-glucono-1,5-lactone + H2O = 6-phospho-D-gluconate + H(+)</text>
        <dbReference type="Rhea" id="RHEA:12556"/>
        <dbReference type="ChEBI" id="CHEBI:15377"/>
        <dbReference type="ChEBI" id="CHEBI:15378"/>
        <dbReference type="ChEBI" id="CHEBI:57955"/>
        <dbReference type="ChEBI" id="CHEBI:58759"/>
        <dbReference type="EC" id="3.1.1.31"/>
    </reaction>
</comment>
<dbReference type="InterPro" id="IPR005900">
    <property type="entry name" value="6-phosphogluconolactonase_DevB"/>
</dbReference>
<gene>
    <name evidence="8" type="ORF">SNE40_001204</name>
</gene>
<dbReference type="Pfam" id="PF01182">
    <property type="entry name" value="Glucosamine_iso"/>
    <property type="match status" value="1"/>
</dbReference>
<dbReference type="PANTHER" id="PTHR11054:SF0">
    <property type="entry name" value="6-PHOSPHOGLUCONOLACTONASE"/>
    <property type="match status" value="1"/>
</dbReference>
<evidence type="ECO:0000256" key="6">
    <source>
        <dbReference type="RuleBase" id="RU365095"/>
    </source>
</evidence>
<dbReference type="SUPFAM" id="SSF100950">
    <property type="entry name" value="NagB/RpiA/CoA transferase-like"/>
    <property type="match status" value="1"/>
</dbReference>
<dbReference type="AlphaFoldDB" id="A0AAN8QAW9"/>
<dbReference type="InterPro" id="IPR006148">
    <property type="entry name" value="Glc/Gal-6P_isomerase"/>
</dbReference>
<accession>A0AAN8QAW9</accession>
<proteinExistence type="inferred from homology"/>
<evidence type="ECO:0000313" key="9">
    <source>
        <dbReference type="Proteomes" id="UP001347796"/>
    </source>
</evidence>
<keyword evidence="5 6" id="KW-0378">Hydrolase</keyword>
<reference evidence="8 9" key="1">
    <citation type="submission" date="2024-01" db="EMBL/GenBank/DDBJ databases">
        <title>The genome of the rayed Mediterranean limpet Patella caerulea (Linnaeus, 1758).</title>
        <authorList>
            <person name="Anh-Thu Weber A."/>
            <person name="Halstead-Nussloch G."/>
        </authorList>
    </citation>
    <scope>NUCLEOTIDE SEQUENCE [LARGE SCALE GENOMIC DNA]</scope>
    <source>
        <strain evidence="8">AATW-2023a</strain>
        <tissue evidence="8">Whole specimen</tissue>
    </source>
</reference>
<dbReference type="FunFam" id="3.40.50.1360:FF:000005">
    <property type="entry name" value="6-phosphogluconolactonase"/>
    <property type="match status" value="1"/>
</dbReference>
<dbReference type="GO" id="GO:0017057">
    <property type="term" value="F:6-phosphogluconolactonase activity"/>
    <property type="evidence" value="ECO:0007669"/>
    <property type="project" value="UniProtKB-UniRule"/>
</dbReference>
<dbReference type="CDD" id="cd01400">
    <property type="entry name" value="6PGL"/>
    <property type="match status" value="1"/>
</dbReference>
<evidence type="ECO:0000256" key="4">
    <source>
        <dbReference type="ARBA" id="ARBA00013198"/>
    </source>
</evidence>
<name>A0AAN8QAW9_PATCE</name>
<evidence type="ECO:0000256" key="5">
    <source>
        <dbReference type="ARBA" id="ARBA00022801"/>
    </source>
</evidence>
<evidence type="ECO:0000256" key="2">
    <source>
        <dbReference type="ARBA" id="ARBA00004961"/>
    </source>
</evidence>
<dbReference type="InterPro" id="IPR037171">
    <property type="entry name" value="NagB/RpiA_transferase-like"/>
</dbReference>
<sequence>MAAPTVQVFDSDKNVADNLCSLVIRKAKDAINTRGHFFIGVSGGSAAKFLCDGLQKTETDWSKWRIFFCDERHVPFTNPECTYSVYKDNLLSKINFPPENIYPINPDLPVGECAVDYAKKISTVFATTEVPVFDVLVLGMGPDGHTCSLFPDHPLLQETEKIVAPISDSPKPPPCRVTMTYPVINKCRCAVFASCGAGKAEILKRVLEGNEEKPLPASRVKPEQGEVIWMLDVPAASNLKNYSKM</sequence>
<dbReference type="GO" id="GO:0006098">
    <property type="term" value="P:pentose-phosphate shunt"/>
    <property type="evidence" value="ECO:0007669"/>
    <property type="project" value="InterPro"/>
</dbReference>
<dbReference type="Gene3D" id="3.40.50.1360">
    <property type="match status" value="1"/>
</dbReference>